<dbReference type="EMBL" id="JAWDKC010000011">
    <property type="protein sequence ID" value="MDV0444892.1"/>
    <property type="molecule type" value="Genomic_DNA"/>
</dbReference>
<dbReference type="PROSITE" id="PS51383">
    <property type="entry name" value="YJEF_C_3"/>
    <property type="match status" value="1"/>
</dbReference>
<gene>
    <name evidence="8" type="primary">nnrD</name>
    <name evidence="8" type="ORF">MmiAt1_04380</name>
</gene>
<evidence type="ECO:0000256" key="5">
    <source>
        <dbReference type="ARBA" id="ARBA00023239"/>
    </source>
</evidence>
<evidence type="ECO:0000259" key="7">
    <source>
        <dbReference type="PROSITE" id="PS51383"/>
    </source>
</evidence>
<dbReference type="Gene3D" id="3.40.1190.20">
    <property type="match status" value="1"/>
</dbReference>
<keyword evidence="4" id="KW-0520">NAD</keyword>
<feature type="region of interest" description="Disordered" evidence="6">
    <location>
        <begin position="216"/>
        <end position="235"/>
    </location>
</feature>
<dbReference type="PANTHER" id="PTHR12592">
    <property type="entry name" value="ATP-DEPENDENT (S)-NAD(P)H-HYDRATE DEHYDRATASE FAMILY MEMBER"/>
    <property type="match status" value="1"/>
</dbReference>
<evidence type="ECO:0000256" key="6">
    <source>
        <dbReference type="SAM" id="MobiDB-lite"/>
    </source>
</evidence>
<dbReference type="PANTHER" id="PTHR12592:SF0">
    <property type="entry name" value="ATP-DEPENDENT (S)-NAD(P)H-HYDRATE DEHYDRATASE"/>
    <property type="match status" value="1"/>
</dbReference>
<evidence type="ECO:0000256" key="1">
    <source>
        <dbReference type="ARBA" id="ARBA00022741"/>
    </source>
</evidence>
<evidence type="ECO:0000313" key="9">
    <source>
        <dbReference type="Proteomes" id="UP001272052"/>
    </source>
</evidence>
<proteinExistence type="predicted"/>
<keyword evidence="9" id="KW-1185">Reference proteome</keyword>
<evidence type="ECO:0000256" key="3">
    <source>
        <dbReference type="ARBA" id="ARBA00022857"/>
    </source>
</evidence>
<keyword evidence="3" id="KW-0521">NADP</keyword>
<sequence>MSEQDVPMLIPLVQSCDCVVFGPGFGSNPESLSAAAQLIPYFKKAVIDADALRPEIFDALIQFNQSNASSKPLEIVLTPHYHELTRTASYFGINLPGSRKELLPDELESAALEISEKLGAAVLVKGREDLIANAGIVRYNATGNAGMSVGGTGDVLAGITGGLLAKNSAAAAACCGAYVCGKAGDSASEEKGDSLIPADILDKVPLVFIGEVDSKTKKEAKKGNEKGNKKEIKKT</sequence>
<keyword evidence="2" id="KW-0067">ATP-binding</keyword>
<evidence type="ECO:0000313" key="8">
    <source>
        <dbReference type="EMBL" id="MDV0444892.1"/>
    </source>
</evidence>
<dbReference type="Proteomes" id="UP001272052">
    <property type="component" value="Unassembled WGS sequence"/>
</dbReference>
<evidence type="ECO:0000256" key="2">
    <source>
        <dbReference type="ARBA" id="ARBA00022840"/>
    </source>
</evidence>
<comment type="caution">
    <text evidence="8">The sequence shown here is derived from an EMBL/GenBank/DDBJ whole genome shotgun (WGS) entry which is preliminary data.</text>
</comment>
<organism evidence="8 9">
    <name type="scientific">Methanimicrococcus hacksteinii</name>
    <dbReference type="NCBI Taxonomy" id="3028293"/>
    <lineage>
        <taxon>Archaea</taxon>
        <taxon>Methanobacteriati</taxon>
        <taxon>Methanobacteriota</taxon>
        <taxon>Stenosarchaea group</taxon>
        <taxon>Methanomicrobia</taxon>
        <taxon>Methanosarcinales</taxon>
        <taxon>Methanosarcinaceae</taxon>
        <taxon>Methanimicrococcus</taxon>
    </lineage>
</organism>
<dbReference type="CDD" id="cd01171">
    <property type="entry name" value="YXKO-related"/>
    <property type="match status" value="1"/>
</dbReference>
<dbReference type="InterPro" id="IPR029056">
    <property type="entry name" value="Ribokinase-like"/>
</dbReference>
<dbReference type="EC" id="4.2.1.136" evidence="8"/>
<accession>A0ABU3VNC9</accession>
<keyword evidence="5 8" id="KW-0456">Lyase</keyword>
<dbReference type="Pfam" id="PF01256">
    <property type="entry name" value="Carb_kinase"/>
    <property type="match status" value="1"/>
</dbReference>
<dbReference type="GO" id="GO:0052855">
    <property type="term" value="F:ADP-dependent NAD(P)H-hydrate dehydratase activity"/>
    <property type="evidence" value="ECO:0007669"/>
    <property type="project" value="UniProtKB-EC"/>
</dbReference>
<evidence type="ECO:0000256" key="4">
    <source>
        <dbReference type="ARBA" id="ARBA00023027"/>
    </source>
</evidence>
<dbReference type="SUPFAM" id="SSF53613">
    <property type="entry name" value="Ribokinase-like"/>
    <property type="match status" value="1"/>
</dbReference>
<protein>
    <submittedName>
        <fullName evidence="8">ADP-dependent (S)-NAD(P)H-hydrate dehydratase</fullName>
        <ecNumber evidence="8">4.2.1.136</ecNumber>
    </submittedName>
</protein>
<feature type="domain" description="YjeF C-terminal" evidence="7">
    <location>
        <begin position="1"/>
        <end position="211"/>
    </location>
</feature>
<name>A0ABU3VNC9_9EURY</name>
<keyword evidence="1" id="KW-0547">Nucleotide-binding</keyword>
<dbReference type="InterPro" id="IPR000631">
    <property type="entry name" value="CARKD"/>
</dbReference>
<reference evidence="8 9" key="1">
    <citation type="submission" date="2023-06" db="EMBL/GenBank/DDBJ databases">
        <title>Genome sequence of Methanimicrococcus sp. At1.</title>
        <authorList>
            <person name="Protasov E."/>
            <person name="Platt K."/>
            <person name="Poehlein A."/>
            <person name="Daniel R."/>
            <person name="Brune A."/>
        </authorList>
    </citation>
    <scope>NUCLEOTIDE SEQUENCE [LARGE SCALE GENOMIC DNA]</scope>
    <source>
        <strain evidence="8 9">At1</strain>
    </source>
</reference>